<evidence type="ECO:0000256" key="5">
    <source>
        <dbReference type="ARBA" id="ARBA00023136"/>
    </source>
</evidence>
<dbReference type="GO" id="GO:0005886">
    <property type="term" value="C:plasma membrane"/>
    <property type="evidence" value="ECO:0007669"/>
    <property type="project" value="UniProtKB-SubCell"/>
</dbReference>
<comment type="caution">
    <text evidence="9">The sequence shown here is derived from an EMBL/GenBank/DDBJ whole genome shotgun (WGS) entry which is preliminary data.</text>
</comment>
<evidence type="ECO:0000256" key="3">
    <source>
        <dbReference type="ARBA" id="ARBA00022692"/>
    </source>
</evidence>
<reference evidence="9 10" key="1">
    <citation type="submission" date="2018-10" db="EMBL/GenBank/DDBJ databases">
        <title>Sinomicrobium pectinilyticum sp. nov., a pectinase-producing bacterium isolated from alkaline and saline soil, and emended description of the genus Sinomicrobium.</title>
        <authorList>
            <person name="Cheng B."/>
            <person name="Li C."/>
            <person name="Lai Q."/>
            <person name="Du M."/>
            <person name="Shao Z."/>
            <person name="Xu P."/>
            <person name="Yang C."/>
        </authorList>
    </citation>
    <scope>NUCLEOTIDE SEQUENCE [LARGE SCALE GENOMIC DNA]</scope>
    <source>
        <strain evidence="9 10">5DNS001</strain>
    </source>
</reference>
<dbReference type="GO" id="GO:0004129">
    <property type="term" value="F:cytochrome-c oxidase activity"/>
    <property type="evidence" value="ECO:0007669"/>
    <property type="project" value="InterPro"/>
</dbReference>
<keyword evidence="10" id="KW-1185">Reference proteome</keyword>
<evidence type="ECO:0000259" key="8">
    <source>
        <dbReference type="PROSITE" id="PS50253"/>
    </source>
</evidence>
<dbReference type="PANTHER" id="PTHR11403:SF10">
    <property type="entry name" value="CYTOCHROME C OXIDASE"/>
    <property type="match status" value="1"/>
</dbReference>
<comment type="similarity">
    <text evidence="2 6">Belongs to the cytochrome c oxidase subunit 3 family.</text>
</comment>
<gene>
    <name evidence="9" type="ORF">ED312_14150</name>
</gene>
<comment type="subcellular location">
    <subcellularLocation>
        <location evidence="6">Cell membrane</location>
        <topology evidence="6">Multi-pass membrane protein</topology>
    </subcellularLocation>
    <subcellularLocation>
        <location evidence="1">Membrane</location>
        <topology evidence="1">Multi-pass membrane protein</topology>
    </subcellularLocation>
</comment>
<dbReference type="Gene3D" id="1.20.120.80">
    <property type="entry name" value="Cytochrome c oxidase, subunit III, four-helix bundle"/>
    <property type="match status" value="1"/>
</dbReference>
<proteinExistence type="inferred from homology"/>
<evidence type="ECO:0000313" key="9">
    <source>
        <dbReference type="EMBL" id="RNL84081.1"/>
    </source>
</evidence>
<dbReference type="PROSITE" id="PS50253">
    <property type="entry name" value="COX3"/>
    <property type="match status" value="1"/>
</dbReference>
<dbReference type="OrthoDB" id="679789at2"/>
<dbReference type="InterPro" id="IPR000298">
    <property type="entry name" value="Cyt_c_oxidase-like_su3"/>
</dbReference>
<dbReference type="SUPFAM" id="SSF81452">
    <property type="entry name" value="Cytochrome c oxidase subunit III-like"/>
    <property type="match status" value="1"/>
</dbReference>
<evidence type="ECO:0000256" key="7">
    <source>
        <dbReference type="SAM" id="Phobius"/>
    </source>
</evidence>
<dbReference type="Pfam" id="PF00510">
    <property type="entry name" value="COX3"/>
    <property type="match status" value="1"/>
</dbReference>
<keyword evidence="4 7" id="KW-1133">Transmembrane helix</keyword>
<dbReference type="InterPro" id="IPR035973">
    <property type="entry name" value="Cyt_c_oxidase_su3-like_sf"/>
</dbReference>
<dbReference type="RefSeq" id="WP_123216671.1">
    <property type="nucleotide sequence ID" value="NZ_RJTM01000099.1"/>
</dbReference>
<protein>
    <submittedName>
        <fullName evidence="9">Heme-copper oxidase subunit III</fullName>
    </submittedName>
</protein>
<dbReference type="InterPro" id="IPR013833">
    <property type="entry name" value="Cyt_c_oxidase_su3_a-hlx"/>
</dbReference>
<evidence type="ECO:0000256" key="1">
    <source>
        <dbReference type="ARBA" id="ARBA00004141"/>
    </source>
</evidence>
<dbReference type="GO" id="GO:0019646">
    <property type="term" value="P:aerobic electron transport chain"/>
    <property type="evidence" value="ECO:0007669"/>
    <property type="project" value="InterPro"/>
</dbReference>
<feature type="transmembrane region" description="Helical" evidence="7">
    <location>
        <begin position="174"/>
        <end position="192"/>
    </location>
</feature>
<feature type="transmembrane region" description="Helical" evidence="7">
    <location>
        <begin position="55"/>
        <end position="74"/>
    </location>
</feature>
<feature type="domain" description="Heme-copper oxidase subunit III family profile" evidence="8">
    <location>
        <begin position="1"/>
        <end position="193"/>
    </location>
</feature>
<accession>A0A3N0E8A3</accession>
<evidence type="ECO:0000256" key="2">
    <source>
        <dbReference type="ARBA" id="ARBA00010581"/>
    </source>
</evidence>
<keyword evidence="5 7" id="KW-0472">Membrane</keyword>
<dbReference type="AlphaFoldDB" id="A0A3N0E8A3"/>
<feature type="transmembrane region" description="Helical" evidence="7">
    <location>
        <begin position="128"/>
        <end position="153"/>
    </location>
</feature>
<sequence>MDLTQGTFEEKNVRAKKMMLWFGMVSILMTFAGLTSAYVVSKTRPDWLQDFELPSAFYISTLFIIASSVTFHLAKKAITGSRRGMGTLMLLITLVLGIAFIVSQFSGFSQIIEEGYYFTGSESSITTSFLYAITIAHIAHVVAGIIVLLVVIYNHFKEKYGPGQTLGLELGVTFWHFLDFLWVYLILFFYFFR</sequence>
<evidence type="ECO:0000256" key="6">
    <source>
        <dbReference type="RuleBase" id="RU003376"/>
    </source>
</evidence>
<feature type="transmembrane region" description="Helical" evidence="7">
    <location>
        <begin position="86"/>
        <end position="108"/>
    </location>
</feature>
<feature type="transmembrane region" description="Helical" evidence="7">
    <location>
        <begin position="20"/>
        <end position="40"/>
    </location>
</feature>
<name>A0A3N0E8A3_SINP1</name>
<dbReference type="Proteomes" id="UP000267469">
    <property type="component" value="Unassembled WGS sequence"/>
</dbReference>
<evidence type="ECO:0000313" key="10">
    <source>
        <dbReference type="Proteomes" id="UP000267469"/>
    </source>
</evidence>
<dbReference type="InterPro" id="IPR024791">
    <property type="entry name" value="Cyt_c/ubiquinol_Oxase_su3"/>
</dbReference>
<evidence type="ECO:0000256" key="4">
    <source>
        <dbReference type="ARBA" id="ARBA00022989"/>
    </source>
</evidence>
<organism evidence="9 10">
    <name type="scientific">Sinomicrobium pectinilyticum</name>
    <dbReference type="NCBI Taxonomy" id="1084421"/>
    <lineage>
        <taxon>Bacteria</taxon>
        <taxon>Pseudomonadati</taxon>
        <taxon>Bacteroidota</taxon>
        <taxon>Flavobacteriia</taxon>
        <taxon>Flavobacteriales</taxon>
        <taxon>Flavobacteriaceae</taxon>
        <taxon>Sinomicrobium</taxon>
    </lineage>
</organism>
<dbReference type="EMBL" id="RJTM01000099">
    <property type="protein sequence ID" value="RNL84081.1"/>
    <property type="molecule type" value="Genomic_DNA"/>
</dbReference>
<keyword evidence="3 6" id="KW-0812">Transmembrane</keyword>
<dbReference type="PANTHER" id="PTHR11403">
    <property type="entry name" value="CYTOCHROME C OXIDASE SUBUNIT III"/>
    <property type="match status" value="1"/>
</dbReference>